<gene>
    <name evidence="1" type="ORF">A1D17_04665</name>
</gene>
<dbReference type="RefSeq" id="WP_063340885.1">
    <property type="nucleotide sequence ID" value="NZ_LUKJ01000002.1"/>
</dbReference>
<reference evidence="1 2" key="2">
    <citation type="journal article" date="2018" name="Nature">
        <title>Mutant phenotypes for thousands of bacterial genes of unknown function.</title>
        <authorList>
            <person name="Price M.N."/>
            <person name="Wetmore K.M."/>
            <person name="Waters R.J."/>
            <person name="Callaghan M."/>
            <person name="Ray J."/>
            <person name="Liu H."/>
            <person name="Kuehl J.V."/>
            <person name="Melnyk R.A."/>
            <person name="Lamson J.S."/>
            <person name="Suh Y."/>
            <person name="Carlson H.K."/>
            <person name="Esquivel Z."/>
            <person name="Sadeeshkumar H."/>
            <person name="Chakraborty R."/>
            <person name="Zane G.M."/>
            <person name="Rubin B.E."/>
            <person name="Wall J.D."/>
            <person name="Visel A."/>
            <person name="Bristow J."/>
            <person name="Blow M.J."/>
            <person name="Arkin A.P."/>
            <person name="Deutschbauer A.M."/>
        </authorList>
    </citation>
    <scope>NUCLEOTIDE SEQUENCE [LARGE SCALE GENOMIC DNA]</scope>
    <source>
        <strain evidence="1 2">FW300-N1B4</strain>
    </source>
</reference>
<proteinExistence type="predicted"/>
<reference evidence="2" key="1">
    <citation type="submission" date="2016-03" db="EMBL/GenBank/DDBJ databases">
        <authorList>
            <person name="Ray J."/>
            <person name="Price M."/>
            <person name="Deutschbauer A."/>
        </authorList>
    </citation>
    <scope>NUCLEOTIDE SEQUENCE [LARGE SCALE GENOMIC DNA]</scope>
    <source>
        <strain evidence="2">FW300-N1B4</strain>
    </source>
</reference>
<name>A0A161XN44_PSEFL</name>
<evidence type="ECO:0000313" key="2">
    <source>
        <dbReference type="Proteomes" id="UP000076489"/>
    </source>
</evidence>
<accession>A0A161XN44</accession>
<organism evidence="1 2">
    <name type="scientific">Pseudomonas fluorescens</name>
    <dbReference type="NCBI Taxonomy" id="294"/>
    <lineage>
        <taxon>Bacteria</taxon>
        <taxon>Pseudomonadati</taxon>
        <taxon>Pseudomonadota</taxon>
        <taxon>Gammaproteobacteria</taxon>
        <taxon>Pseudomonadales</taxon>
        <taxon>Pseudomonadaceae</taxon>
        <taxon>Pseudomonas</taxon>
    </lineage>
</organism>
<evidence type="ECO:0000313" key="1">
    <source>
        <dbReference type="EMBL" id="KZN20839.1"/>
    </source>
</evidence>
<protein>
    <submittedName>
        <fullName evidence="1">Uncharacterized protein</fullName>
    </submittedName>
</protein>
<sequence length="205" mass="22799">MSGHDFVNFAPDCPSLPSDFPITGWQSKHTRLSQTCTYFFDSAGLLHMRQTLESSFDYVSYNACGTFLLNRPESSNAQLSERWVSFQNGRITEIYKTGAFNEVPGFRYSPMWEIAGARGDGVTQGYLDNNYDACVELIRDAMLDPTIKGGSRTSEFMLALALCASHRMVGIAPDVAWSSLSQAQRKAASTWFMGMPQRKEDGTNA</sequence>
<dbReference type="EMBL" id="LUKJ01000002">
    <property type="protein sequence ID" value="KZN20839.1"/>
    <property type="molecule type" value="Genomic_DNA"/>
</dbReference>
<dbReference type="Proteomes" id="UP000076489">
    <property type="component" value="Unassembled WGS sequence"/>
</dbReference>
<comment type="caution">
    <text evidence="1">The sequence shown here is derived from an EMBL/GenBank/DDBJ whole genome shotgun (WGS) entry which is preliminary data.</text>
</comment>
<dbReference type="AlphaFoldDB" id="A0A161XN44"/>